<feature type="domain" description="Spore germination GerAC-like C-terminal" evidence="8">
    <location>
        <begin position="228"/>
        <end position="397"/>
    </location>
</feature>
<accession>A0ABQ4K4V6</accession>
<proteinExistence type="inferred from homology"/>
<evidence type="ECO:0000256" key="6">
    <source>
        <dbReference type="ARBA" id="ARBA00023139"/>
    </source>
</evidence>
<evidence type="ECO:0000313" key="11">
    <source>
        <dbReference type="Proteomes" id="UP000680279"/>
    </source>
</evidence>
<feature type="domain" description="Spore germination protein N-terminal" evidence="9">
    <location>
        <begin position="23"/>
        <end position="189"/>
    </location>
</feature>
<dbReference type="Proteomes" id="UP000680279">
    <property type="component" value="Unassembled WGS sequence"/>
</dbReference>
<keyword evidence="6" id="KW-0564">Palmitate</keyword>
<dbReference type="NCBIfam" id="TIGR02887">
    <property type="entry name" value="spore_ger_x_C"/>
    <property type="match status" value="1"/>
</dbReference>
<evidence type="ECO:0000259" key="8">
    <source>
        <dbReference type="Pfam" id="PF05504"/>
    </source>
</evidence>
<evidence type="ECO:0000313" key="10">
    <source>
        <dbReference type="EMBL" id="GIN20754.1"/>
    </source>
</evidence>
<keyword evidence="5" id="KW-0472">Membrane</keyword>
<evidence type="ECO:0000256" key="4">
    <source>
        <dbReference type="ARBA" id="ARBA00022729"/>
    </source>
</evidence>
<dbReference type="InterPro" id="IPR038501">
    <property type="entry name" value="Spore_GerAC_C_sf"/>
</dbReference>
<evidence type="ECO:0000256" key="5">
    <source>
        <dbReference type="ARBA" id="ARBA00023136"/>
    </source>
</evidence>
<comment type="similarity">
    <text evidence="2">Belongs to the GerABKC lipoprotein family.</text>
</comment>
<keyword evidence="3" id="KW-0309">Germination</keyword>
<organism evidence="10 11">
    <name type="scientific">Siminovitchia fordii</name>
    <dbReference type="NCBI Taxonomy" id="254759"/>
    <lineage>
        <taxon>Bacteria</taxon>
        <taxon>Bacillati</taxon>
        <taxon>Bacillota</taxon>
        <taxon>Bacilli</taxon>
        <taxon>Bacillales</taxon>
        <taxon>Bacillaceae</taxon>
        <taxon>Siminovitchia</taxon>
    </lineage>
</organism>
<dbReference type="InterPro" id="IPR046953">
    <property type="entry name" value="Spore_GerAC-like_C"/>
</dbReference>
<sequence length="405" mass="46498">MRISCSIFAAAFFILLLSGCGERKELETQAFVVAIGLDKAEDDNLVDVTFQIANPQVNTSQTAEAQNEPSSDIVTVTAPDLLAAKELVQTSHSRKVTFAHLETFIVEEDLARSDLFHNIMGSAIVDPEVRRESVMIVSREKASKFIHANKPTMETRPHKYYEFMEKRWEKTGLVPLSNLNIFFHRVDGELFLAIYATTEREEVEKRNEDTYLAGEVPQKSGDPVQMIGSAIIQNRKMIGTLDGEETRLSLLLRRKSLLESMVASFPDPVNKEFRISVRMMRNGNTKVKVDTNREPAKVQVKVPVRLQITSNPGLVSYTMNEEKQKILKQSIKENLERSSLKLIKKMQNEYKGEPFVWYVPARKNFWTVKQFEKYDWEKHFQDADIDVQYDVMIENFGEQIRPPVK</sequence>
<comment type="subcellular location">
    <subcellularLocation>
        <location evidence="1">Membrane</location>
        <topology evidence="1">Lipid-anchor</topology>
    </subcellularLocation>
</comment>
<protein>
    <submittedName>
        <fullName evidence="10">Germination protein</fullName>
    </submittedName>
</protein>
<evidence type="ECO:0000256" key="2">
    <source>
        <dbReference type="ARBA" id="ARBA00007886"/>
    </source>
</evidence>
<gene>
    <name evidence="10" type="primary">grkc_2</name>
    <name evidence="10" type="ORF">J1TS3_18880</name>
</gene>
<dbReference type="RefSeq" id="WP_212962849.1">
    <property type="nucleotide sequence ID" value="NZ_BOQT01000005.1"/>
</dbReference>
<dbReference type="PROSITE" id="PS51257">
    <property type="entry name" value="PROKAR_LIPOPROTEIN"/>
    <property type="match status" value="1"/>
</dbReference>
<dbReference type="InterPro" id="IPR057336">
    <property type="entry name" value="GerAC_N"/>
</dbReference>
<reference evidence="10 11" key="1">
    <citation type="submission" date="2021-03" db="EMBL/GenBank/DDBJ databases">
        <title>Antimicrobial resistance genes in bacteria isolated from Japanese honey, and their potential for conferring macrolide and lincosamide resistance in the American foulbrood pathogen Paenibacillus larvae.</title>
        <authorList>
            <person name="Okamoto M."/>
            <person name="Kumagai M."/>
            <person name="Kanamori H."/>
            <person name="Takamatsu D."/>
        </authorList>
    </citation>
    <scope>NUCLEOTIDE SEQUENCE [LARGE SCALE GENOMIC DNA]</scope>
    <source>
        <strain evidence="10 11">J1TS3</strain>
    </source>
</reference>
<evidence type="ECO:0000256" key="3">
    <source>
        <dbReference type="ARBA" id="ARBA00022544"/>
    </source>
</evidence>
<dbReference type="Pfam" id="PF25198">
    <property type="entry name" value="Spore_GerAC_N"/>
    <property type="match status" value="1"/>
</dbReference>
<dbReference type="EMBL" id="BOQT01000005">
    <property type="protein sequence ID" value="GIN20754.1"/>
    <property type="molecule type" value="Genomic_DNA"/>
</dbReference>
<dbReference type="Pfam" id="PF05504">
    <property type="entry name" value="Spore_GerAC"/>
    <property type="match status" value="1"/>
</dbReference>
<keyword evidence="7" id="KW-0449">Lipoprotein</keyword>
<keyword evidence="4" id="KW-0732">Signal</keyword>
<dbReference type="InterPro" id="IPR008844">
    <property type="entry name" value="Spore_GerAC-like"/>
</dbReference>
<dbReference type="PANTHER" id="PTHR35789:SF1">
    <property type="entry name" value="SPORE GERMINATION PROTEIN B3"/>
    <property type="match status" value="1"/>
</dbReference>
<dbReference type="PANTHER" id="PTHR35789">
    <property type="entry name" value="SPORE GERMINATION PROTEIN B3"/>
    <property type="match status" value="1"/>
</dbReference>
<evidence type="ECO:0000256" key="1">
    <source>
        <dbReference type="ARBA" id="ARBA00004635"/>
    </source>
</evidence>
<keyword evidence="11" id="KW-1185">Reference proteome</keyword>
<evidence type="ECO:0000256" key="7">
    <source>
        <dbReference type="ARBA" id="ARBA00023288"/>
    </source>
</evidence>
<evidence type="ECO:0000259" key="9">
    <source>
        <dbReference type="Pfam" id="PF25198"/>
    </source>
</evidence>
<name>A0ABQ4K4V6_9BACI</name>
<comment type="caution">
    <text evidence="10">The sequence shown here is derived from an EMBL/GenBank/DDBJ whole genome shotgun (WGS) entry which is preliminary data.</text>
</comment>
<dbReference type="Gene3D" id="3.30.300.210">
    <property type="entry name" value="Nutrient germinant receptor protein C, domain 3"/>
    <property type="match status" value="1"/>
</dbReference>